<protein>
    <submittedName>
        <fullName evidence="2">Uncharacterized protein</fullName>
    </submittedName>
</protein>
<sequence>MSTPTHPTESQPLGDAPEFPPVKDIDGMEPYATFFKRIPRAIFYRWEDPILVIRDDCNTPFTSWKMAQIVVSVLHNLPTTLESKEERDWVVKHFQLREESTQDPDHIVLPTNGSVLCYCHEPGDEFVPVRRLDAIGKGSYVAHNDAHDYSKKKSTFVIVGSTNPERICPIMDFSRHCPTCRKTAKENCPSPSIPKLTATVPAKFSRQQMRMLSVGRDGNDDDEEKEEEDADLYKRSKAVYQEPSVVPLSRRSSLDSVASDVVSETTVSDMSSNQDGCFDMAPPNILDEDDDVPY</sequence>
<feature type="region of interest" description="Disordered" evidence="1">
    <location>
        <begin position="1"/>
        <end position="22"/>
    </location>
</feature>
<feature type="region of interest" description="Disordered" evidence="1">
    <location>
        <begin position="213"/>
        <end position="236"/>
    </location>
</feature>
<name>A0AA39J1C6_9AGAR</name>
<comment type="caution">
    <text evidence="2">The sequence shown here is derived from an EMBL/GenBank/DDBJ whole genome shotgun (WGS) entry which is preliminary data.</text>
</comment>
<organism evidence="2 3">
    <name type="scientific">Armillaria borealis</name>
    <dbReference type="NCBI Taxonomy" id="47425"/>
    <lineage>
        <taxon>Eukaryota</taxon>
        <taxon>Fungi</taxon>
        <taxon>Dikarya</taxon>
        <taxon>Basidiomycota</taxon>
        <taxon>Agaricomycotina</taxon>
        <taxon>Agaricomycetes</taxon>
        <taxon>Agaricomycetidae</taxon>
        <taxon>Agaricales</taxon>
        <taxon>Marasmiineae</taxon>
        <taxon>Physalacriaceae</taxon>
        <taxon>Armillaria</taxon>
    </lineage>
</organism>
<proteinExistence type="predicted"/>
<feature type="compositionally biased region" description="Acidic residues" evidence="1">
    <location>
        <begin position="219"/>
        <end position="230"/>
    </location>
</feature>
<reference evidence="2" key="1">
    <citation type="submission" date="2023-06" db="EMBL/GenBank/DDBJ databases">
        <authorList>
            <consortium name="Lawrence Berkeley National Laboratory"/>
            <person name="Ahrendt S."/>
            <person name="Sahu N."/>
            <person name="Indic B."/>
            <person name="Wong-Bajracharya J."/>
            <person name="Merenyi Z."/>
            <person name="Ke H.-M."/>
            <person name="Monk M."/>
            <person name="Kocsube S."/>
            <person name="Drula E."/>
            <person name="Lipzen A."/>
            <person name="Balint B."/>
            <person name="Henrissat B."/>
            <person name="Andreopoulos B."/>
            <person name="Martin F.M."/>
            <person name="Harder C.B."/>
            <person name="Rigling D."/>
            <person name="Ford K.L."/>
            <person name="Foster G.D."/>
            <person name="Pangilinan J."/>
            <person name="Papanicolaou A."/>
            <person name="Barry K."/>
            <person name="LaButti K."/>
            <person name="Viragh M."/>
            <person name="Koriabine M."/>
            <person name="Yan M."/>
            <person name="Riley R."/>
            <person name="Champramary S."/>
            <person name="Plett K.L."/>
            <person name="Tsai I.J."/>
            <person name="Slot J."/>
            <person name="Sipos G."/>
            <person name="Plett J."/>
            <person name="Nagy L.G."/>
            <person name="Grigoriev I.V."/>
        </authorList>
    </citation>
    <scope>NUCLEOTIDE SEQUENCE</scope>
    <source>
        <strain evidence="2">FPL87.14</strain>
    </source>
</reference>
<dbReference type="AlphaFoldDB" id="A0AA39J1C6"/>
<evidence type="ECO:0000256" key="1">
    <source>
        <dbReference type="SAM" id="MobiDB-lite"/>
    </source>
</evidence>
<accession>A0AA39J1C6</accession>
<feature type="region of interest" description="Disordered" evidence="1">
    <location>
        <begin position="265"/>
        <end position="294"/>
    </location>
</feature>
<feature type="compositionally biased region" description="Polar residues" evidence="1">
    <location>
        <begin position="1"/>
        <end position="11"/>
    </location>
</feature>
<gene>
    <name evidence="2" type="ORF">EV421DRAFT_1433967</name>
</gene>
<dbReference type="EMBL" id="JAUEPT010000081">
    <property type="protein sequence ID" value="KAK0433452.1"/>
    <property type="molecule type" value="Genomic_DNA"/>
</dbReference>
<dbReference type="Proteomes" id="UP001175226">
    <property type="component" value="Unassembled WGS sequence"/>
</dbReference>
<feature type="compositionally biased region" description="Polar residues" evidence="1">
    <location>
        <begin position="265"/>
        <end position="275"/>
    </location>
</feature>
<evidence type="ECO:0000313" key="3">
    <source>
        <dbReference type="Proteomes" id="UP001175226"/>
    </source>
</evidence>
<keyword evidence="3" id="KW-1185">Reference proteome</keyword>
<evidence type="ECO:0000313" key="2">
    <source>
        <dbReference type="EMBL" id="KAK0433452.1"/>
    </source>
</evidence>